<dbReference type="SUPFAM" id="SSF48317">
    <property type="entry name" value="Acid phosphatase/Vanadium-dependent haloperoxidase"/>
    <property type="match status" value="1"/>
</dbReference>
<dbReference type="PATRIC" id="fig|1246995.3.peg.8307"/>
<accession>U5WBT5</accession>
<evidence type="ECO:0000313" key="3">
    <source>
        <dbReference type="EMBL" id="AGZ46462.1"/>
    </source>
</evidence>
<dbReference type="STRING" id="1246995.AFR_41040"/>
<dbReference type="RefSeq" id="WP_023562794.1">
    <property type="nucleotide sequence ID" value="NC_022657.1"/>
</dbReference>
<dbReference type="EMBL" id="CP006272">
    <property type="protein sequence ID" value="AGZ46462.1"/>
    <property type="molecule type" value="Genomic_DNA"/>
</dbReference>
<keyword evidence="1" id="KW-0812">Transmembrane</keyword>
<organism evidence="3 4">
    <name type="scientific">Actinoplanes friuliensis DSM 7358</name>
    <dbReference type="NCBI Taxonomy" id="1246995"/>
    <lineage>
        <taxon>Bacteria</taxon>
        <taxon>Bacillati</taxon>
        <taxon>Actinomycetota</taxon>
        <taxon>Actinomycetes</taxon>
        <taxon>Micromonosporales</taxon>
        <taxon>Micromonosporaceae</taxon>
        <taxon>Actinoplanes</taxon>
    </lineage>
</organism>
<feature type="domain" description="Phosphatidic acid phosphatase type 2/haloperoxidase" evidence="2">
    <location>
        <begin position="88"/>
        <end position="220"/>
    </location>
</feature>
<dbReference type="Pfam" id="PF01569">
    <property type="entry name" value="PAP2"/>
    <property type="match status" value="1"/>
</dbReference>
<feature type="transmembrane region" description="Helical" evidence="1">
    <location>
        <begin position="172"/>
        <end position="193"/>
    </location>
</feature>
<feature type="transmembrane region" description="Helical" evidence="1">
    <location>
        <begin position="142"/>
        <end position="160"/>
    </location>
</feature>
<protein>
    <submittedName>
        <fullName evidence="3">Putative phosphatase</fullName>
    </submittedName>
</protein>
<dbReference type="Gene3D" id="1.20.144.10">
    <property type="entry name" value="Phosphatidic acid phosphatase type 2/haloperoxidase"/>
    <property type="match status" value="1"/>
</dbReference>
<dbReference type="AlphaFoldDB" id="U5WBT5"/>
<reference evidence="3 4" key="1">
    <citation type="journal article" date="2014" name="J. Biotechnol.">
        <title>Complete genome sequence of the actinobacterium Actinoplanes friuliensis HAG 010964, producer of the lipopeptide antibiotic friulimycin.</title>
        <authorList>
            <person name="Ruckert C."/>
            <person name="Szczepanowski R."/>
            <person name="Albersmeier A."/>
            <person name="Goesmann A."/>
            <person name="Fischer N."/>
            <person name="Steinkamper A."/>
            <person name="Puhler A."/>
            <person name="Biener R."/>
            <person name="Schwartz D."/>
            <person name="Kalinowski J."/>
        </authorList>
    </citation>
    <scope>NUCLEOTIDE SEQUENCE [LARGE SCALE GENOMIC DNA]</scope>
    <source>
        <strain evidence="3 4">DSM 7358</strain>
    </source>
</reference>
<dbReference type="InterPro" id="IPR000326">
    <property type="entry name" value="PAP2/HPO"/>
</dbReference>
<keyword evidence="1" id="KW-0472">Membrane</keyword>
<keyword evidence="1" id="KW-1133">Transmembrane helix</keyword>
<evidence type="ECO:0000256" key="1">
    <source>
        <dbReference type="SAM" id="Phobius"/>
    </source>
</evidence>
<sequence>MREVRPRGWWFDLVLLGGFAALTVALARGHLLTLDVQVADWLSSHRPAPVYWVLRVLNYLGQGGQVLMPITIVLACLVAWRRRSVRPLLAFAGVFVLTYVTIGPLKIWLDRAAPAFTGADREILFNPAADGPLAMSYPSGHVANALAWYGVIAVLLGALLRSLDKPALSPRAYLALRVLPPAIVFVTTTWLAFHWITDSVAGLLLGLILTRLLTRIPWDSIPLPALPNGLDRTAGLDPAPALARH</sequence>
<dbReference type="Proteomes" id="UP000017746">
    <property type="component" value="Chromosome"/>
</dbReference>
<dbReference type="KEGG" id="afs:AFR_41040"/>
<dbReference type="InterPro" id="IPR036938">
    <property type="entry name" value="PAP2/HPO_sf"/>
</dbReference>
<dbReference type="OrthoDB" id="5289372at2"/>
<keyword evidence="4" id="KW-1185">Reference proteome</keyword>
<dbReference type="eggNOG" id="COG0671">
    <property type="taxonomic scope" value="Bacteria"/>
</dbReference>
<feature type="transmembrane region" description="Helical" evidence="1">
    <location>
        <begin position="87"/>
        <end position="109"/>
    </location>
</feature>
<gene>
    <name evidence="3" type="ORF">AFR_41040</name>
</gene>
<evidence type="ECO:0000259" key="2">
    <source>
        <dbReference type="Pfam" id="PF01569"/>
    </source>
</evidence>
<feature type="transmembrane region" description="Helical" evidence="1">
    <location>
        <begin position="59"/>
        <end position="80"/>
    </location>
</feature>
<dbReference type="HOGENOM" id="CLU_078789_0_0_11"/>
<name>U5WBT5_9ACTN</name>
<evidence type="ECO:0000313" key="4">
    <source>
        <dbReference type="Proteomes" id="UP000017746"/>
    </source>
</evidence>
<proteinExistence type="predicted"/>